<keyword evidence="4" id="KW-1185">Reference proteome</keyword>
<dbReference type="SMART" id="SM00834">
    <property type="entry name" value="CxxC_CXXC_SSSS"/>
    <property type="match status" value="1"/>
</dbReference>
<dbReference type="Proteomes" id="UP000050430">
    <property type="component" value="Unassembled WGS sequence"/>
</dbReference>
<sequence>MPSYDFICLDCRKRFEVSLSYSEYDSAVIRCQHCGSSNIRRKIGRIRIARNASDRMQSLADPTRLNSIDDDPQALGAMMRQMRSELGEEMPAEFDEVVDRLDHGQSPEQIDSAMPDLADNFSEGAGNSSVADDLDF</sequence>
<dbReference type="AlphaFoldDB" id="A0A0P6WRM4"/>
<name>A0A0P6WRM4_9CHLR</name>
<accession>A0A0P6WRM4</accession>
<organism evidence="3 4">
    <name type="scientific">Leptolinea tardivitalis</name>
    <dbReference type="NCBI Taxonomy" id="229920"/>
    <lineage>
        <taxon>Bacteria</taxon>
        <taxon>Bacillati</taxon>
        <taxon>Chloroflexota</taxon>
        <taxon>Anaerolineae</taxon>
        <taxon>Anaerolineales</taxon>
        <taxon>Anaerolineaceae</taxon>
        <taxon>Leptolinea</taxon>
    </lineage>
</organism>
<dbReference type="STRING" id="229920.ADM99_06745"/>
<evidence type="ECO:0000313" key="4">
    <source>
        <dbReference type="Proteomes" id="UP000050430"/>
    </source>
</evidence>
<dbReference type="InterPro" id="IPR013429">
    <property type="entry name" value="Regulatory_FmdB_Zinc_ribbon"/>
</dbReference>
<gene>
    <name evidence="3" type="ORF">ADM99_06745</name>
</gene>
<dbReference type="NCBIfam" id="TIGR02605">
    <property type="entry name" value="CxxC_CxxC_SSSS"/>
    <property type="match status" value="1"/>
</dbReference>
<reference evidence="3 4" key="1">
    <citation type="submission" date="2015-07" db="EMBL/GenBank/DDBJ databases">
        <title>Genome sequence of Leptolinea tardivitalis DSM 16556.</title>
        <authorList>
            <person name="Hemp J."/>
            <person name="Ward L.M."/>
            <person name="Pace L.A."/>
            <person name="Fischer W.W."/>
        </authorList>
    </citation>
    <scope>NUCLEOTIDE SEQUENCE [LARGE SCALE GENOMIC DNA]</scope>
    <source>
        <strain evidence="3 4">YMTK-2</strain>
    </source>
</reference>
<feature type="domain" description="Putative regulatory protein FmdB zinc ribbon" evidence="2">
    <location>
        <begin position="1"/>
        <end position="44"/>
    </location>
</feature>
<dbReference type="Gene3D" id="2.20.28.30">
    <property type="entry name" value="RNA polymerase ii, chain L"/>
    <property type="match status" value="1"/>
</dbReference>
<dbReference type="Pfam" id="PF09723">
    <property type="entry name" value="Zn_ribbon_8"/>
    <property type="match status" value="1"/>
</dbReference>
<feature type="region of interest" description="Disordered" evidence="1">
    <location>
        <begin position="100"/>
        <end position="136"/>
    </location>
</feature>
<proteinExistence type="predicted"/>
<evidence type="ECO:0000259" key="2">
    <source>
        <dbReference type="SMART" id="SM00834"/>
    </source>
</evidence>
<protein>
    <recommendedName>
        <fullName evidence="2">Putative regulatory protein FmdB zinc ribbon domain-containing protein</fullName>
    </recommendedName>
</protein>
<evidence type="ECO:0000313" key="3">
    <source>
        <dbReference type="EMBL" id="KPL72767.1"/>
    </source>
</evidence>
<comment type="caution">
    <text evidence="3">The sequence shown here is derived from an EMBL/GenBank/DDBJ whole genome shotgun (WGS) entry which is preliminary data.</text>
</comment>
<dbReference type="RefSeq" id="WP_062421128.1">
    <property type="nucleotide sequence ID" value="NZ_BBYA01000008.1"/>
</dbReference>
<evidence type="ECO:0000256" key="1">
    <source>
        <dbReference type="SAM" id="MobiDB-lite"/>
    </source>
</evidence>
<dbReference type="OrthoDB" id="9806664at2"/>
<dbReference type="EMBL" id="LGCK01000007">
    <property type="protein sequence ID" value="KPL72767.1"/>
    <property type="molecule type" value="Genomic_DNA"/>
</dbReference>